<dbReference type="RefSeq" id="WP_282839501.1">
    <property type="nucleotide sequence ID" value="NZ_JASCXW010000016.1"/>
</dbReference>
<protein>
    <submittedName>
        <fullName evidence="2">DUF4007 family protein</fullName>
    </submittedName>
</protein>
<dbReference type="EMBL" id="JASCXW010000016">
    <property type="protein sequence ID" value="MDI6453072.1"/>
    <property type="molecule type" value="Genomic_DNA"/>
</dbReference>
<keyword evidence="3" id="KW-1185">Reference proteome</keyword>
<proteinExistence type="predicted"/>
<dbReference type="Proteomes" id="UP001431532">
    <property type="component" value="Unassembled WGS sequence"/>
</dbReference>
<name>A0AAW6U9E0_9MOLU</name>
<organism evidence="2 3">
    <name type="scientific">Peloplasma aerotolerans</name>
    <dbReference type="NCBI Taxonomy" id="3044389"/>
    <lineage>
        <taxon>Bacteria</taxon>
        <taxon>Bacillati</taxon>
        <taxon>Mycoplasmatota</taxon>
        <taxon>Mollicutes</taxon>
        <taxon>Acholeplasmatales</taxon>
        <taxon>Acholeplasmataceae</taxon>
        <taxon>Peloplasma</taxon>
    </lineage>
</organism>
<sequence length="285" mass="33637">MSYGRHQSFYLKNHWINKGLKALKLEENWQVLIDKHGYKDLGIGKNMQQSLRYWLEATKIIELSDDKKSHKLTHFGEQVDKFDSGCTYYFTLLLIHYFLTTSVENSGEPISHCFYWFFIENKDHFLTKEKIKEGLLNFSSHNIADNTINKDVDCLIQSYTNKEKNHPEDKNVSLLADLGLIKRDKTFYVKSRIHINRQSAYAFYYALVLSKDDFIYTVDLVTQNIGSVFNLNRTEVIELIEILLEESFPINLTRTNNLDTVQIKEIRSNKELLQYIYERAIKHEN</sequence>
<evidence type="ECO:0000313" key="3">
    <source>
        <dbReference type="Proteomes" id="UP001431532"/>
    </source>
</evidence>
<feature type="domain" description="DUF4007" evidence="1">
    <location>
        <begin position="3"/>
        <end position="276"/>
    </location>
</feature>
<dbReference type="InterPro" id="IPR025248">
    <property type="entry name" value="DUF4007"/>
</dbReference>
<dbReference type="AlphaFoldDB" id="A0AAW6U9E0"/>
<evidence type="ECO:0000313" key="2">
    <source>
        <dbReference type="EMBL" id="MDI6453072.1"/>
    </source>
</evidence>
<gene>
    <name evidence="2" type="ORF">QJ521_05820</name>
</gene>
<dbReference type="Pfam" id="PF13182">
    <property type="entry name" value="DUF4007"/>
    <property type="match status" value="1"/>
</dbReference>
<evidence type="ECO:0000259" key="1">
    <source>
        <dbReference type="Pfam" id="PF13182"/>
    </source>
</evidence>
<accession>A0AAW6U9E0</accession>
<reference evidence="2" key="1">
    <citation type="submission" date="2023-05" db="EMBL/GenBank/DDBJ databases">
        <title>Mariniplasma microaerophilum sp. nov., a novel anaerobic mollicute isolated from terrestrial mud volcano, Taman Peninsula, Russia.</title>
        <authorList>
            <person name="Khomyakova M.A."/>
            <person name="Merkel A.Y."/>
            <person name="Slobodkin A.I."/>
        </authorList>
    </citation>
    <scope>NUCLEOTIDE SEQUENCE</scope>
    <source>
        <strain evidence="2">M4Ah</strain>
    </source>
</reference>
<comment type="caution">
    <text evidence="2">The sequence shown here is derived from an EMBL/GenBank/DDBJ whole genome shotgun (WGS) entry which is preliminary data.</text>
</comment>